<dbReference type="RefSeq" id="WP_289608449.1">
    <property type="nucleotide sequence ID" value="NZ_JAUDCG010000060.1"/>
</dbReference>
<reference evidence="3" key="2">
    <citation type="submission" date="2023-06" db="EMBL/GenBank/DDBJ databases">
        <authorList>
            <person name="Zeman M."/>
            <person name="Kubasova T."/>
            <person name="Jahodarova E."/>
            <person name="Nykrynova M."/>
            <person name="Rychlik I."/>
        </authorList>
    </citation>
    <scope>NUCLEOTIDE SEQUENCE</scope>
    <source>
        <strain evidence="3">ET39</strain>
    </source>
</reference>
<accession>A0ABT7UF20</accession>
<dbReference type="SMART" id="SM00954">
    <property type="entry name" value="RelA_SpoT"/>
    <property type="match status" value="1"/>
</dbReference>
<dbReference type="PANTHER" id="PTHR47837">
    <property type="entry name" value="GTP PYROPHOSPHOKINASE YJBM"/>
    <property type="match status" value="1"/>
</dbReference>
<dbReference type="Gene3D" id="3.30.460.10">
    <property type="entry name" value="Beta Polymerase, domain 2"/>
    <property type="match status" value="1"/>
</dbReference>
<organism evidence="3 4">
    <name type="scientific">Amedibacillus dolichus</name>
    <dbReference type="NCBI Taxonomy" id="31971"/>
    <lineage>
        <taxon>Bacteria</taxon>
        <taxon>Bacillati</taxon>
        <taxon>Bacillota</taxon>
        <taxon>Erysipelotrichia</taxon>
        <taxon>Erysipelotrichales</taxon>
        <taxon>Erysipelotrichaceae</taxon>
        <taxon>Amedibacillus</taxon>
    </lineage>
</organism>
<dbReference type="InterPro" id="IPR007685">
    <property type="entry name" value="RelA_SpoT"/>
</dbReference>
<evidence type="ECO:0000259" key="2">
    <source>
        <dbReference type="SMART" id="SM00954"/>
    </source>
</evidence>
<evidence type="ECO:0000256" key="1">
    <source>
        <dbReference type="ARBA" id="ARBA00004976"/>
    </source>
</evidence>
<dbReference type="PANTHER" id="PTHR47837:SF2">
    <property type="entry name" value="GTP PYROPHOSPHOKINASE YWAC"/>
    <property type="match status" value="1"/>
</dbReference>
<sequence length="224" mass="25759">MDFERILQMTTSERNLALLQDEAFVDDVTEFLAIRQLYNAAIKQVRTKLEILNDGFQVEHCHNPIHHIECRLKSPGSMLEKLRRKGYPIEMQSLREGILDIAGVRVVCNYLNDVNLVADLLLSQDDIRLLKKKDFISNPKPNGYRSLHLIVSVPIFLAGTTEHIPVEIQIRTIAMDYWASLEHRLKYKTENDVSDSLKCRLKHDADLLSAIDADLQDIFCQMNA</sequence>
<gene>
    <name evidence="3" type="ORF">QUV96_10250</name>
</gene>
<dbReference type="Proteomes" id="UP001529340">
    <property type="component" value="Unassembled WGS sequence"/>
</dbReference>
<evidence type="ECO:0000313" key="3">
    <source>
        <dbReference type="EMBL" id="MDM8158010.1"/>
    </source>
</evidence>
<dbReference type="InterPro" id="IPR052366">
    <property type="entry name" value="GTP_Pyrophosphokinase"/>
</dbReference>
<name>A0ABT7UF20_9FIRM</name>
<dbReference type="Gene3D" id="1.10.287.860">
    <property type="entry name" value="Nucleotidyltransferase"/>
    <property type="match status" value="1"/>
</dbReference>
<reference evidence="3" key="1">
    <citation type="submission" date="2023-06" db="EMBL/GenBank/DDBJ databases">
        <title>Identification and characterization of horizontal gene transfer across gut microbiota members of farm animals based on homology search.</title>
        <authorList>
            <person name="Schwarzerova J."/>
            <person name="Nykrynova M."/>
            <person name="Jureckova K."/>
            <person name="Cejkova D."/>
            <person name="Rychlik I."/>
        </authorList>
    </citation>
    <scope>NUCLEOTIDE SEQUENCE</scope>
    <source>
        <strain evidence="3">ET39</strain>
    </source>
</reference>
<dbReference type="SUPFAM" id="SSF81301">
    <property type="entry name" value="Nucleotidyltransferase"/>
    <property type="match status" value="1"/>
</dbReference>
<dbReference type="Pfam" id="PF04607">
    <property type="entry name" value="RelA_SpoT"/>
    <property type="match status" value="1"/>
</dbReference>
<keyword evidence="4" id="KW-1185">Reference proteome</keyword>
<proteinExistence type="predicted"/>
<feature type="domain" description="RelA/SpoT" evidence="2">
    <location>
        <begin position="70"/>
        <end position="193"/>
    </location>
</feature>
<comment type="caution">
    <text evidence="3">The sequence shown here is derived from an EMBL/GenBank/DDBJ whole genome shotgun (WGS) entry which is preliminary data.</text>
</comment>
<protein>
    <submittedName>
        <fullName evidence="3">GTP pyrophosphokinase family protein</fullName>
    </submittedName>
</protein>
<dbReference type="CDD" id="cd05399">
    <property type="entry name" value="NT_Rel-Spo_like"/>
    <property type="match status" value="1"/>
</dbReference>
<dbReference type="InterPro" id="IPR043519">
    <property type="entry name" value="NT_sf"/>
</dbReference>
<evidence type="ECO:0000313" key="4">
    <source>
        <dbReference type="Proteomes" id="UP001529340"/>
    </source>
</evidence>
<dbReference type="EMBL" id="JAUDCG010000060">
    <property type="protein sequence ID" value="MDM8158010.1"/>
    <property type="molecule type" value="Genomic_DNA"/>
</dbReference>
<comment type="pathway">
    <text evidence="1">Purine metabolism; ppGpp biosynthesis; ppGpp from GTP: step 1/2.</text>
</comment>